<feature type="transmembrane region" description="Helical" evidence="1">
    <location>
        <begin position="43"/>
        <end position="64"/>
    </location>
</feature>
<organism evidence="2 3">
    <name type="scientific">Actinomadura chokoriensis</name>
    <dbReference type="NCBI Taxonomy" id="454156"/>
    <lineage>
        <taxon>Bacteria</taxon>
        <taxon>Bacillati</taxon>
        <taxon>Actinomycetota</taxon>
        <taxon>Actinomycetes</taxon>
        <taxon>Streptosporangiales</taxon>
        <taxon>Thermomonosporaceae</taxon>
        <taxon>Actinomadura</taxon>
    </lineage>
</organism>
<accession>A0ABV4QYM2</accession>
<keyword evidence="1" id="KW-0812">Transmembrane</keyword>
<evidence type="ECO:0000256" key="1">
    <source>
        <dbReference type="SAM" id="Phobius"/>
    </source>
</evidence>
<evidence type="ECO:0000313" key="2">
    <source>
        <dbReference type="EMBL" id="MFA1555541.1"/>
    </source>
</evidence>
<dbReference type="RefSeq" id="WP_371942256.1">
    <property type="nucleotide sequence ID" value="NZ_JAXCEH010000010.1"/>
</dbReference>
<feature type="transmembrane region" description="Helical" evidence="1">
    <location>
        <begin position="7"/>
        <end position="31"/>
    </location>
</feature>
<reference evidence="2 3" key="1">
    <citation type="submission" date="2023-11" db="EMBL/GenBank/DDBJ databases">
        <title>Actinomadura monticuli sp. nov., isolated from volcanic ash.</title>
        <authorList>
            <person name="Lee S.D."/>
            <person name="Yang H."/>
            <person name="Kim I.S."/>
        </authorList>
    </citation>
    <scope>NUCLEOTIDE SEQUENCE [LARGE SCALE GENOMIC DNA]</scope>
    <source>
        <strain evidence="2 3">DSM 45346</strain>
    </source>
</reference>
<keyword evidence="3" id="KW-1185">Reference proteome</keyword>
<keyword evidence="1" id="KW-0472">Membrane</keyword>
<proteinExistence type="predicted"/>
<evidence type="ECO:0000313" key="3">
    <source>
        <dbReference type="Proteomes" id="UP001569904"/>
    </source>
</evidence>
<dbReference type="EMBL" id="JAXCEH010000010">
    <property type="protein sequence ID" value="MFA1555541.1"/>
    <property type="molecule type" value="Genomic_DNA"/>
</dbReference>
<sequence length="70" mass="6960">MNFPGALIGFVVGGAAGFLLTETVGAFFAFVLDRALDVDGAPVLLAAFIAVPVLSALLGAAAGARLKNRG</sequence>
<protein>
    <recommendedName>
        <fullName evidence="4">Major facilitator superfamily (MFS) profile domain-containing protein</fullName>
    </recommendedName>
</protein>
<name>A0ABV4QYM2_9ACTN</name>
<comment type="caution">
    <text evidence="2">The sequence shown here is derived from an EMBL/GenBank/DDBJ whole genome shotgun (WGS) entry which is preliminary data.</text>
</comment>
<dbReference type="Proteomes" id="UP001569904">
    <property type="component" value="Unassembled WGS sequence"/>
</dbReference>
<evidence type="ECO:0008006" key="4">
    <source>
        <dbReference type="Google" id="ProtNLM"/>
    </source>
</evidence>
<keyword evidence="1" id="KW-1133">Transmembrane helix</keyword>
<gene>
    <name evidence="2" type="ORF">SM436_17770</name>
</gene>